<feature type="transmembrane region" description="Helical" evidence="1">
    <location>
        <begin position="312"/>
        <end position="336"/>
    </location>
</feature>
<dbReference type="HOGENOM" id="CLU_677768_0_0_14"/>
<dbReference type="EMBL" id="CP005077">
    <property type="protein sequence ID" value="AGM25120.1"/>
    <property type="molecule type" value="Genomic_DNA"/>
</dbReference>
<feature type="transmembrane region" description="Helical" evidence="1">
    <location>
        <begin position="94"/>
        <end position="119"/>
    </location>
</feature>
<protein>
    <submittedName>
        <fullName evidence="2">Motility transmembrane protein</fullName>
    </submittedName>
</protein>
<evidence type="ECO:0000256" key="1">
    <source>
        <dbReference type="SAM" id="Phobius"/>
    </source>
</evidence>
<keyword evidence="3" id="KW-1185">Reference proteome</keyword>
<feature type="transmembrane region" description="Helical" evidence="1">
    <location>
        <begin position="67"/>
        <end position="88"/>
    </location>
</feature>
<feature type="transmembrane region" description="Helical" evidence="1">
    <location>
        <begin position="378"/>
        <end position="402"/>
    </location>
</feature>
<evidence type="ECO:0000313" key="3">
    <source>
        <dbReference type="Proteomes" id="UP000013964"/>
    </source>
</evidence>
<gene>
    <name evidence="2" type="primary">scm1</name>
    <name evidence="2" type="ORF">SCHRY_v1c05420</name>
</gene>
<dbReference type="KEGG" id="scr:SCHRY_v1c05420"/>
<sequence>MSIKTWIKFSTVWAVTLLTILLAVVFIPVLNGQVGDIKAAAITALSIPGLANNPLADINNNSAYSLLNFLLSYSSFEGIFSLPGLGLFKFWSLLLYIFLPIFTLIGGGLAIFVITLSIINNQAKWKNERLIKITLLGKRITGIITFFLLFLGLFLIAIQDNSAFSNSQKLAWYNLPTDAGVVTFANGTTFHPTIFSIVGLVINQFGLNHFFSNQAAVLQVGMLILIFLTPIFFVIYLVSLIINQAVRVVTPQTLSYGGASSFGQWLGFVNITSKRELRTRLGSNIGMILLFFGFIAVMVFPTFIPLNGFQTANYVIIGIALVLIFASFLPLYFMLYRLKNLRRFSYNLLMFIQMLVWLIIGVVWQLVLIIAFQKYFEYPAYISIITTFIFSLILVISFLLLVRGHR</sequence>
<feature type="transmembrane region" description="Helical" evidence="1">
    <location>
        <begin position="285"/>
        <end position="306"/>
    </location>
</feature>
<dbReference type="AlphaFoldDB" id="R4UG57"/>
<feature type="transmembrane region" description="Helical" evidence="1">
    <location>
        <begin position="215"/>
        <end position="242"/>
    </location>
</feature>
<keyword evidence="1" id="KW-1133">Transmembrane helix</keyword>
<dbReference type="PATRIC" id="fig|1276227.3.peg.544"/>
<name>R4UG57_9MOLU</name>
<evidence type="ECO:0000313" key="2">
    <source>
        <dbReference type="EMBL" id="AGM25120.1"/>
    </source>
</evidence>
<proteinExistence type="predicted"/>
<dbReference type="Proteomes" id="UP000013964">
    <property type="component" value="Chromosome"/>
</dbReference>
<keyword evidence="1 2" id="KW-0812">Transmembrane</keyword>
<dbReference type="RefSeq" id="WP_016338945.1">
    <property type="nucleotide sequence ID" value="NC_021280.1"/>
</dbReference>
<organism evidence="2 3">
    <name type="scientific">Spiroplasma chrysopicola DF-1</name>
    <dbReference type="NCBI Taxonomy" id="1276227"/>
    <lineage>
        <taxon>Bacteria</taxon>
        <taxon>Bacillati</taxon>
        <taxon>Mycoplasmatota</taxon>
        <taxon>Mollicutes</taxon>
        <taxon>Entomoplasmatales</taxon>
        <taxon>Spiroplasmataceae</taxon>
        <taxon>Spiroplasma</taxon>
    </lineage>
</organism>
<dbReference type="OrthoDB" id="387971at2"/>
<feature type="transmembrane region" description="Helical" evidence="1">
    <location>
        <begin position="12"/>
        <end position="31"/>
    </location>
</feature>
<feature type="transmembrane region" description="Helical" evidence="1">
    <location>
        <begin position="140"/>
        <end position="159"/>
    </location>
</feature>
<dbReference type="NCBIfam" id="NF033571">
    <property type="entry name" value="motil_scm1_spiro"/>
    <property type="match status" value="1"/>
</dbReference>
<feature type="transmembrane region" description="Helical" evidence="1">
    <location>
        <begin position="179"/>
        <end position="203"/>
    </location>
</feature>
<accession>R4UG57</accession>
<keyword evidence="1" id="KW-0472">Membrane</keyword>
<feature type="transmembrane region" description="Helical" evidence="1">
    <location>
        <begin position="348"/>
        <end position="372"/>
    </location>
</feature>
<reference evidence="2 3" key="1">
    <citation type="journal article" date="2013" name="Genome Biol. Evol.">
        <title>Complete genomes of two dipteran-associated spiroplasmas provided insights into the origin, dynamics, and impacts of viral invasion in spiroplasma.</title>
        <authorList>
            <person name="Ku C."/>
            <person name="Lo W.S."/>
            <person name="Chen L.L."/>
            <person name="Kuo C.H."/>
        </authorList>
    </citation>
    <scope>NUCLEOTIDE SEQUENCE [LARGE SCALE GENOMIC DNA]</scope>
    <source>
        <strain evidence="2 3">DF-1</strain>
    </source>
</reference>
<feature type="transmembrane region" description="Helical" evidence="1">
    <location>
        <begin position="254"/>
        <end position="273"/>
    </location>
</feature>
<dbReference type="STRING" id="1276227.SCHRY_v1c05420"/>